<gene>
    <name evidence="1" type="ORF">P8C59_007913</name>
</gene>
<organism evidence="1 2">
    <name type="scientific">Phyllachora maydis</name>
    <dbReference type="NCBI Taxonomy" id="1825666"/>
    <lineage>
        <taxon>Eukaryota</taxon>
        <taxon>Fungi</taxon>
        <taxon>Dikarya</taxon>
        <taxon>Ascomycota</taxon>
        <taxon>Pezizomycotina</taxon>
        <taxon>Sordariomycetes</taxon>
        <taxon>Sordariomycetidae</taxon>
        <taxon>Phyllachorales</taxon>
        <taxon>Phyllachoraceae</taxon>
        <taxon>Phyllachora</taxon>
    </lineage>
</organism>
<reference evidence="1" key="1">
    <citation type="journal article" date="2023" name="Mol. Plant Microbe Interact.">
        <title>Elucidating the Obligate Nature and Biological Capacity of an Invasive Fungal Corn Pathogen.</title>
        <authorList>
            <person name="MacCready J.S."/>
            <person name="Roggenkamp E.M."/>
            <person name="Gdanetz K."/>
            <person name="Chilvers M.I."/>
        </authorList>
    </citation>
    <scope>NUCLEOTIDE SEQUENCE</scope>
    <source>
        <strain evidence="1">PM02</strain>
    </source>
</reference>
<evidence type="ECO:0000313" key="1">
    <source>
        <dbReference type="EMBL" id="KAK2073646.1"/>
    </source>
</evidence>
<accession>A0AAD9I9N5</accession>
<dbReference type="AlphaFoldDB" id="A0AAD9I9N5"/>
<comment type="caution">
    <text evidence="1">The sequence shown here is derived from an EMBL/GenBank/DDBJ whole genome shotgun (WGS) entry which is preliminary data.</text>
</comment>
<proteinExistence type="predicted"/>
<dbReference type="EMBL" id="JAQQPM010000007">
    <property type="protein sequence ID" value="KAK2073646.1"/>
    <property type="molecule type" value="Genomic_DNA"/>
</dbReference>
<evidence type="ECO:0000313" key="2">
    <source>
        <dbReference type="Proteomes" id="UP001217918"/>
    </source>
</evidence>
<sequence>MSDVSVLELRLDVAHPYLHVVWLGVEGALEDGAGAGELLLLELELRLFQVGKPLRRPLKRRLLSVNRLAQERLGRDLHRRRRLVLDPWWSA</sequence>
<dbReference type="Proteomes" id="UP001217918">
    <property type="component" value="Unassembled WGS sequence"/>
</dbReference>
<keyword evidence="2" id="KW-1185">Reference proteome</keyword>
<name>A0AAD9I9N5_9PEZI</name>
<protein>
    <submittedName>
        <fullName evidence="1">Uncharacterized protein</fullName>
    </submittedName>
</protein>